<dbReference type="InterPro" id="IPR052977">
    <property type="entry name" value="Polyferredoxin-like_ET"/>
</dbReference>
<dbReference type="PROSITE" id="PS00198">
    <property type="entry name" value="4FE4S_FER_1"/>
    <property type="match status" value="4"/>
</dbReference>
<reference evidence="2 3" key="1">
    <citation type="submission" date="2018-08" db="EMBL/GenBank/DDBJ databases">
        <title>The metabolism and importance of syntrophic acetate oxidation coupled to methane or sulfide production in haloalkaline environments.</title>
        <authorList>
            <person name="Timmers P.H.A."/>
            <person name="Vavourakis C.D."/>
            <person name="Sorokin D.Y."/>
            <person name="Sinninghe Damste J.S."/>
            <person name="Muyzer G."/>
            <person name="Stams A.J.M."/>
            <person name="Plugge C.M."/>
        </authorList>
    </citation>
    <scope>NUCLEOTIDE SEQUENCE [LARGE SCALE GENOMIC DNA]</scope>
    <source>
        <strain evidence="2">MSAO_Arc3</strain>
    </source>
</reference>
<feature type="domain" description="4Fe-4S ferredoxin-type" evidence="1">
    <location>
        <begin position="34"/>
        <end position="63"/>
    </location>
</feature>
<sequence length="273" mass="30483">MSGEQEKDSLSVKKEMDAENTHFRYKEITEKSTKTLDYDYKRCTGCGLCVKICPLKALELGPIKEIATGLDAPPVIMDLEKCTFCGMCSNFCPVNAFKLERKGYFPGEEQFPKLDSSIEINDKCLPCTLCEKACPEDAINVSFDIPKKEELVSFDNNAEGTIEIDQDKCNYCGLCSIFCDAFVMVEKESTPTNLLPYEQILVDEDKCDYCRLCVDMCPEDAIKVSGGTEHGQKTPSIKGKVNIDDDLCTKCSWCSKVCPYDAVSVKKPFEGEL</sequence>
<dbReference type="EMBL" id="QZAB01000356">
    <property type="protein sequence ID" value="RQD84644.1"/>
    <property type="molecule type" value="Genomic_DNA"/>
</dbReference>
<feature type="domain" description="4Fe-4S ferredoxin-type" evidence="1">
    <location>
        <begin position="73"/>
        <end position="102"/>
    </location>
</feature>
<dbReference type="AlphaFoldDB" id="A0A3R8CC09"/>
<dbReference type="PIRSF" id="PIRSF005658">
    <property type="entry name" value="FwdF"/>
    <property type="match status" value="1"/>
</dbReference>
<organism evidence="2 3">
    <name type="scientific">Methanosalsum natronophilum</name>
    <dbReference type="NCBI Taxonomy" id="768733"/>
    <lineage>
        <taxon>Archaea</taxon>
        <taxon>Methanobacteriati</taxon>
        <taxon>Methanobacteriota</taxon>
        <taxon>Stenosarchaea group</taxon>
        <taxon>Methanomicrobia</taxon>
        <taxon>Methanosarcinales</taxon>
        <taxon>Methanosarcinaceae</taxon>
        <taxon>Methanosalsum</taxon>
    </lineage>
</organism>
<dbReference type="Gene3D" id="3.30.70.20">
    <property type="match status" value="3"/>
</dbReference>
<dbReference type="Gene3D" id="3.30.70.3270">
    <property type="match status" value="1"/>
</dbReference>
<protein>
    <submittedName>
        <fullName evidence="2">4Fe-4S dicluster domain-containing protein</fullName>
    </submittedName>
</protein>
<evidence type="ECO:0000313" key="3">
    <source>
        <dbReference type="Proteomes" id="UP000284763"/>
    </source>
</evidence>
<dbReference type="InterPro" id="IPR017900">
    <property type="entry name" value="4Fe4S_Fe_S_CS"/>
</dbReference>
<dbReference type="GO" id="GO:0016491">
    <property type="term" value="F:oxidoreductase activity"/>
    <property type="evidence" value="ECO:0007669"/>
    <property type="project" value="UniProtKB-ARBA"/>
</dbReference>
<gene>
    <name evidence="2" type="ORF">D5R95_05710</name>
</gene>
<proteinExistence type="predicted"/>
<dbReference type="PANTHER" id="PTHR43193:SF2">
    <property type="entry name" value="POLYFERREDOXIN PROTEIN FWDF"/>
    <property type="match status" value="1"/>
</dbReference>
<dbReference type="Proteomes" id="UP000284763">
    <property type="component" value="Unassembled WGS sequence"/>
</dbReference>
<feature type="non-terminal residue" evidence="2">
    <location>
        <position position="273"/>
    </location>
</feature>
<feature type="domain" description="4Fe-4S ferredoxin-type" evidence="1">
    <location>
        <begin position="198"/>
        <end position="227"/>
    </location>
</feature>
<comment type="caution">
    <text evidence="2">The sequence shown here is derived from an EMBL/GenBank/DDBJ whole genome shotgun (WGS) entry which is preliminary data.</text>
</comment>
<feature type="domain" description="4Fe-4S ferredoxin-type" evidence="1">
    <location>
        <begin position="160"/>
        <end position="189"/>
    </location>
</feature>
<dbReference type="PROSITE" id="PS51379">
    <property type="entry name" value="4FE4S_FER_2"/>
    <property type="match status" value="6"/>
</dbReference>
<dbReference type="SUPFAM" id="SSF54862">
    <property type="entry name" value="4Fe-4S ferredoxins"/>
    <property type="match status" value="1"/>
</dbReference>
<evidence type="ECO:0000313" key="2">
    <source>
        <dbReference type="EMBL" id="RQD84644.1"/>
    </source>
</evidence>
<name>A0A3R8CC09_9EURY</name>
<dbReference type="Pfam" id="PF12838">
    <property type="entry name" value="Fer4_7"/>
    <property type="match status" value="3"/>
</dbReference>
<accession>A0A3R8CC09</accession>
<feature type="domain" description="4Fe-4S ferredoxin-type" evidence="1">
    <location>
        <begin position="239"/>
        <end position="268"/>
    </location>
</feature>
<dbReference type="InterPro" id="IPR017896">
    <property type="entry name" value="4Fe4S_Fe-S-bd"/>
</dbReference>
<dbReference type="PANTHER" id="PTHR43193">
    <property type="match status" value="1"/>
</dbReference>
<feature type="domain" description="4Fe-4S ferredoxin-type" evidence="1">
    <location>
        <begin position="116"/>
        <end position="144"/>
    </location>
</feature>
<dbReference type="CDD" id="cd10549">
    <property type="entry name" value="MtMvhB_like"/>
    <property type="match status" value="2"/>
</dbReference>
<evidence type="ECO:0000259" key="1">
    <source>
        <dbReference type="PROSITE" id="PS51379"/>
    </source>
</evidence>
<dbReference type="InterPro" id="IPR043256">
    <property type="entry name" value="MvhB-like"/>
</dbReference>